<evidence type="ECO:0000256" key="1">
    <source>
        <dbReference type="SAM" id="MobiDB-lite"/>
    </source>
</evidence>
<dbReference type="AlphaFoldDB" id="A0A6A6TQP3"/>
<feature type="region of interest" description="Disordered" evidence="1">
    <location>
        <begin position="148"/>
        <end position="167"/>
    </location>
</feature>
<evidence type="ECO:0000313" key="3">
    <source>
        <dbReference type="EMBL" id="KAF2661273.1"/>
    </source>
</evidence>
<sequence>MPFLNSTVPPLLPEPAPVTPIPGSNDRPSSLGSLGLSAVAVLLAIAPVVIAYLQLRHSMRMPSFSIGSDGFEEEFMAQEILAQEPAVEGTGRQAVIESRLVKRVRRKRGGVFAGFELPCSIVEQQTLDLCIWNMFSHDSMKQIVATSAPKRHETMASQAPCRDMNSD</sequence>
<feature type="transmembrane region" description="Helical" evidence="2">
    <location>
        <begin position="34"/>
        <end position="55"/>
    </location>
</feature>
<accession>A0A6A6TQP3</accession>
<organism evidence="3 4">
    <name type="scientific">Lophiostoma macrostomum CBS 122681</name>
    <dbReference type="NCBI Taxonomy" id="1314788"/>
    <lineage>
        <taxon>Eukaryota</taxon>
        <taxon>Fungi</taxon>
        <taxon>Dikarya</taxon>
        <taxon>Ascomycota</taxon>
        <taxon>Pezizomycotina</taxon>
        <taxon>Dothideomycetes</taxon>
        <taxon>Pleosporomycetidae</taxon>
        <taxon>Pleosporales</taxon>
        <taxon>Lophiostomataceae</taxon>
        <taxon>Lophiostoma</taxon>
    </lineage>
</organism>
<evidence type="ECO:0000256" key="2">
    <source>
        <dbReference type="SAM" id="Phobius"/>
    </source>
</evidence>
<gene>
    <name evidence="3" type="ORF">K491DRAFT_673947</name>
</gene>
<keyword evidence="4" id="KW-1185">Reference proteome</keyword>
<keyword evidence="2" id="KW-0472">Membrane</keyword>
<dbReference type="Proteomes" id="UP000799324">
    <property type="component" value="Unassembled WGS sequence"/>
</dbReference>
<evidence type="ECO:0000313" key="4">
    <source>
        <dbReference type="Proteomes" id="UP000799324"/>
    </source>
</evidence>
<feature type="compositionally biased region" description="Pro residues" evidence="1">
    <location>
        <begin position="10"/>
        <end position="20"/>
    </location>
</feature>
<dbReference type="EMBL" id="MU004294">
    <property type="protein sequence ID" value="KAF2661273.1"/>
    <property type="molecule type" value="Genomic_DNA"/>
</dbReference>
<reference evidence="3" key="1">
    <citation type="journal article" date="2020" name="Stud. Mycol.">
        <title>101 Dothideomycetes genomes: a test case for predicting lifestyles and emergence of pathogens.</title>
        <authorList>
            <person name="Haridas S."/>
            <person name="Albert R."/>
            <person name="Binder M."/>
            <person name="Bloem J."/>
            <person name="Labutti K."/>
            <person name="Salamov A."/>
            <person name="Andreopoulos B."/>
            <person name="Baker S."/>
            <person name="Barry K."/>
            <person name="Bills G."/>
            <person name="Bluhm B."/>
            <person name="Cannon C."/>
            <person name="Castanera R."/>
            <person name="Culley D."/>
            <person name="Daum C."/>
            <person name="Ezra D."/>
            <person name="Gonzalez J."/>
            <person name="Henrissat B."/>
            <person name="Kuo A."/>
            <person name="Liang C."/>
            <person name="Lipzen A."/>
            <person name="Lutzoni F."/>
            <person name="Magnuson J."/>
            <person name="Mondo S."/>
            <person name="Nolan M."/>
            <person name="Ohm R."/>
            <person name="Pangilinan J."/>
            <person name="Park H.-J."/>
            <person name="Ramirez L."/>
            <person name="Alfaro M."/>
            <person name="Sun H."/>
            <person name="Tritt A."/>
            <person name="Yoshinaga Y."/>
            <person name="Zwiers L.-H."/>
            <person name="Turgeon B."/>
            <person name="Goodwin S."/>
            <person name="Spatafora J."/>
            <person name="Crous P."/>
            <person name="Grigoriev I."/>
        </authorList>
    </citation>
    <scope>NUCLEOTIDE SEQUENCE</scope>
    <source>
        <strain evidence="3">CBS 122681</strain>
    </source>
</reference>
<feature type="region of interest" description="Disordered" evidence="1">
    <location>
        <begin position="1"/>
        <end position="27"/>
    </location>
</feature>
<name>A0A6A6TQP3_9PLEO</name>
<protein>
    <submittedName>
        <fullName evidence="3">Uncharacterized protein</fullName>
    </submittedName>
</protein>
<proteinExistence type="predicted"/>
<keyword evidence="2" id="KW-0812">Transmembrane</keyword>
<keyword evidence="2" id="KW-1133">Transmembrane helix</keyword>